<dbReference type="Proteomes" id="UP000247702">
    <property type="component" value="Unassembled WGS sequence"/>
</dbReference>
<reference evidence="1 2" key="1">
    <citation type="submission" date="2017-11" db="EMBL/GenBank/DDBJ databases">
        <title>The genome of Rhizophagus clarus HR1 reveals common genetic basis of auxotrophy among arbuscular mycorrhizal fungi.</title>
        <authorList>
            <person name="Kobayashi Y."/>
        </authorList>
    </citation>
    <scope>NUCLEOTIDE SEQUENCE [LARGE SCALE GENOMIC DNA]</scope>
    <source>
        <strain evidence="1 2">HR1</strain>
    </source>
</reference>
<sequence>MRAEGLEFRDLQELIPLCLSGRSTCEKYKACGVLEVQPTFHKKLSRKITQTSKMTDITLNCSYRPGGDFNNVQCNAPCADLVLGLPWLYLRKAKIDIQKERIKIYGDFVPFCKGPDNSDSEADSSESSLAEEAYTIEELRESDSDNIPSIIKIPQKI</sequence>
<dbReference type="STRING" id="94130.A0A2Z6RM92"/>
<keyword evidence="2" id="KW-1185">Reference proteome</keyword>
<evidence type="ECO:0000313" key="1">
    <source>
        <dbReference type="EMBL" id="GBB93456.1"/>
    </source>
</evidence>
<protein>
    <submittedName>
        <fullName evidence="1">Uncharacterized protein</fullName>
    </submittedName>
</protein>
<evidence type="ECO:0000313" key="2">
    <source>
        <dbReference type="Proteomes" id="UP000247702"/>
    </source>
</evidence>
<proteinExistence type="predicted"/>
<name>A0A2Z6RM92_9GLOM</name>
<dbReference type="AlphaFoldDB" id="A0A2Z6RM92"/>
<dbReference type="EMBL" id="BEXD01001312">
    <property type="protein sequence ID" value="GBB93456.1"/>
    <property type="molecule type" value="Genomic_DNA"/>
</dbReference>
<comment type="caution">
    <text evidence="1">The sequence shown here is derived from an EMBL/GenBank/DDBJ whole genome shotgun (WGS) entry which is preliminary data.</text>
</comment>
<gene>
    <name evidence="1" type="ORF">RclHR1_21790002</name>
</gene>
<accession>A0A2Z6RM92</accession>
<organism evidence="1 2">
    <name type="scientific">Rhizophagus clarus</name>
    <dbReference type="NCBI Taxonomy" id="94130"/>
    <lineage>
        <taxon>Eukaryota</taxon>
        <taxon>Fungi</taxon>
        <taxon>Fungi incertae sedis</taxon>
        <taxon>Mucoromycota</taxon>
        <taxon>Glomeromycotina</taxon>
        <taxon>Glomeromycetes</taxon>
        <taxon>Glomerales</taxon>
        <taxon>Glomeraceae</taxon>
        <taxon>Rhizophagus</taxon>
    </lineage>
</organism>